<keyword evidence="3" id="KW-1185">Reference proteome</keyword>
<protein>
    <submittedName>
        <fullName evidence="2">Uncharacterized protein</fullName>
    </submittedName>
</protein>
<feature type="region of interest" description="Disordered" evidence="1">
    <location>
        <begin position="62"/>
        <end position="101"/>
    </location>
</feature>
<evidence type="ECO:0000313" key="2">
    <source>
        <dbReference type="EMBL" id="KAK4764362.1"/>
    </source>
</evidence>
<sequence>MISAVHLSQFSNIRIRPIPASSREPYSQLPRDGEFLYAPFQNPSPASCSAGDEVREVDVFYAGDDSSDANHPQRQPSTPSSFYAAPHPRPPETPLRVRPAG</sequence>
<accession>A0AAN7KJ98</accession>
<dbReference type="AlphaFoldDB" id="A0AAN7KJ98"/>
<evidence type="ECO:0000256" key="1">
    <source>
        <dbReference type="SAM" id="MobiDB-lite"/>
    </source>
</evidence>
<evidence type="ECO:0000313" key="3">
    <source>
        <dbReference type="Proteomes" id="UP001345219"/>
    </source>
</evidence>
<feature type="compositionally biased region" description="Polar residues" evidence="1">
    <location>
        <begin position="69"/>
        <end position="81"/>
    </location>
</feature>
<dbReference type="EMBL" id="JAXIOK010000008">
    <property type="protein sequence ID" value="KAK4764362.1"/>
    <property type="molecule type" value="Genomic_DNA"/>
</dbReference>
<dbReference type="Proteomes" id="UP001345219">
    <property type="component" value="Chromosome 11"/>
</dbReference>
<comment type="caution">
    <text evidence="2">The sequence shown here is derived from an EMBL/GenBank/DDBJ whole genome shotgun (WGS) entry which is preliminary data.</text>
</comment>
<name>A0AAN7KJ98_9MYRT</name>
<organism evidence="2 3">
    <name type="scientific">Trapa incisa</name>
    <dbReference type="NCBI Taxonomy" id="236973"/>
    <lineage>
        <taxon>Eukaryota</taxon>
        <taxon>Viridiplantae</taxon>
        <taxon>Streptophyta</taxon>
        <taxon>Embryophyta</taxon>
        <taxon>Tracheophyta</taxon>
        <taxon>Spermatophyta</taxon>
        <taxon>Magnoliopsida</taxon>
        <taxon>eudicotyledons</taxon>
        <taxon>Gunneridae</taxon>
        <taxon>Pentapetalae</taxon>
        <taxon>rosids</taxon>
        <taxon>malvids</taxon>
        <taxon>Myrtales</taxon>
        <taxon>Lythraceae</taxon>
        <taxon>Trapa</taxon>
    </lineage>
</organism>
<gene>
    <name evidence="2" type="ORF">SAY87_013800</name>
</gene>
<proteinExistence type="predicted"/>
<reference evidence="2 3" key="1">
    <citation type="journal article" date="2023" name="Hortic Res">
        <title>Pangenome of water caltrop reveals structural variations and asymmetric subgenome divergence after allopolyploidization.</title>
        <authorList>
            <person name="Zhang X."/>
            <person name="Chen Y."/>
            <person name="Wang L."/>
            <person name="Yuan Y."/>
            <person name="Fang M."/>
            <person name="Shi L."/>
            <person name="Lu R."/>
            <person name="Comes H.P."/>
            <person name="Ma Y."/>
            <person name="Chen Y."/>
            <person name="Huang G."/>
            <person name="Zhou Y."/>
            <person name="Zheng Z."/>
            <person name="Qiu Y."/>
        </authorList>
    </citation>
    <scope>NUCLEOTIDE SEQUENCE [LARGE SCALE GENOMIC DNA]</scope>
    <source>
        <tissue evidence="2">Roots</tissue>
    </source>
</reference>